<accession>A0A2P7ZKB6</accession>
<reference evidence="1 2" key="1">
    <citation type="submission" date="2017-05" db="EMBL/GenBank/DDBJ databases">
        <title>Draft genome sequence of Elsinoe australis.</title>
        <authorList>
            <person name="Cheng Q."/>
        </authorList>
    </citation>
    <scope>NUCLEOTIDE SEQUENCE [LARGE SCALE GENOMIC DNA]</scope>
    <source>
        <strain evidence="1 2">NL1</strain>
    </source>
</reference>
<comment type="caution">
    <text evidence="1">The sequence shown here is derived from an EMBL/GenBank/DDBJ whole genome shotgun (WGS) entry which is preliminary data.</text>
</comment>
<organism evidence="1 2">
    <name type="scientific">Elsinoe australis</name>
    <dbReference type="NCBI Taxonomy" id="40998"/>
    <lineage>
        <taxon>Eukaryota</taxon>
        <taxon>Fungi</taxon>
        <taxon>Dikarya</taxon>
        <taxon>Ascomycota</taxon>
        <taxon>Pezizomycotina</taxon>
        <taxon>Dothideomycetes</taxon>
        <taxon>Dothideomycetidae</taxon>
        <taxon>Myriangiales</taxon>
        <taxon>Elsinoaceae</taxon>
        <taxon>Elsinoe</taxon>
    </lineage>
</organism>
<keyword evidence="2" id="KW-1185">Reference proteome</keyword>
<dbReference type="InterPro" id="IPR011008">
    <property type="entry name" value="Dimeric_a/b-barrel"/>
</dbReference>
<gene>
    <name evidence="1" type="ORF">B9Z65_66</name>
</gene>
<dbReference type="OrthoDB" id="3830579at2759"/>
<evidence type="ECO:0000313" key="1">
    <source>
        <dbReference type="EMBL" id="PSK48655.1"/>
    </source>
</evidence>
<evidence type="ECO:0000313" key="2">
    <source>
        <dbReference type="Proteomes" id="UP000243723"/>
    </source>
</evidence>
<dbReference type="AlphaFoldDB" id="A0A2P7ZKB6"/>
<sequence>MSEKHVVTELVEIPLAVPFDHFIKRFIADFEPVLLAQSGIMSVWTGKAHYGASDTNRKTAVSLTQWESLGAHEAFLASPAAGPFFEGMQPLTTGPPKVEHYQLGRLDAGDGATSKMTVQKYDVGGSKQPLQTLHEEAVKKSLRSRMSLCMEERTQATVLSFSSIYTPVNYQTLPSRGVKKTSSFTVEWYSKGTGTRNSHL</sequence>
<dbReference type="SUPFAM" id="SSF54909">
    <property type="entry name" value="Dimeric alpha+beta barrel"/>
    <property type="match status" value="1"/>
</dbReference>
<evidence type="ECO:0008006" key="3">
    <source>
        <dbReference type="Google" id="ProtNLM"/>
    </source>
</evidence>
<protein>
    <recommendedName>
        <fullName evidence="3">ABM domain-containing protein</fullName>
    </recommendedName>
</protein>
<proteinExistence type="predicted"/>
<dbReference type="Proteomes" id="UP000243723">
    <property type="component" value="Unassembled WGS sequence"/>
</dbReference>
<name>A0A2P7ZKB6_9PEZI</name>
<dbReference type="EMBL" id="NHZQ01000174">
    <property type="protein sequence ID" value="PSK48655.1"/>
    <property type="molecule type" value="Genomic_DNA"/>
</dbReference>
<dbReference type="Gene3D" id="3.30.70.100">
    <property type="match status" value="1"/>
</dbReference>